<feature type="chain" id="PRO_5021402003" evidence="1">
    <location>
        <begin position="20"/>
        <end position="587"/>
    </location>
</feature>
<dbReference type="Proteomes" id="UP000297861">
    <property type="component" value="Unassembled WGS sequence"/>
</dbReference>
<evidence type="ECO:0000313" key="3">
    <source>
        <dbReference type="Proteomes" id="UP000297861"/>
    </source>
</evidence>
<sequence>MKKILLFLISVTLVTTLYSQVGINTESPNKLSELDVRNIVNGTDTIPKGIMIPRMTETQRNKINVSDASSTNSLMIYNITEDCYNYYSKIEGEWKSLCGKLGKAQFEFDCSSVTVLGTYIENQELTASNQLKFLVTVSKPGTYDITGTTTNGYFFNVSGTFIDTGTYTVYAQGSGTPLNVGIDVVSISKNGEDAKCANLVKVKVLSAIAIYSLNCSSIIVNGGYAKGTALTSANTITLNVTVSQAGSYSITTPLTNGIIFSSTGNLTVGTQTITLIGTGTPTVNTNFPIVINANTPEGNNTCTTTISIILPVMSYGVIGSGQYSWVGTARQLAINNGASFGVNGIVKTMGWNQLWQVTSASAAETKLTDGSAKPDIILYFAYGANVSTSLASLLADYVNKGGVLIYSPADDQASVTNYLLTGIFGSTAGTAQNIGTSANRDSYPINILPDDPIVNGPFGNTSGRYWQEDNSGTVICTSLPPNSVQIASANNLNHNSSLSPDYSVVWYNESKNFVFFGDSTYGTAPGLSYYGTTNGTAPTQFTATGLPMAKFNNYSSSYPAFVYNAYLELNAVAWAIKKAAVSGINPH</sequence>
<feature type="signal peptide" evidence="1">
    <location>
        <begin position="1"/>
        <end position="19"/>
    </location>
</feature>
<dbReference type="EMBL" id="SOML01000007">
    <property type="protein sequence ID" value="TFD95723.1"/>
    <property type="molecule type" value="Genomic_DNA"/>
</dbReference>
<accession>A0A4Y8KZ47</accession>
<organism evidence="2 3">
    <name type="scientific">Dysgonomonas capnocytophagoides</name>
    <dbReference type="NCBI Taxonomy" id="45254"/>
    <lineage>
        <taxon>Bacteria</taxon>
        <taxon>Pseudomonadati</taxon>
        <taxon>Bacteroidota</taxon>
        <taxon>Bacteroidia</taxon>
        <taxon>Bacteroidales</taxon>
        <taxon>Dysgonomonadaceae</taxon>
        <taxon>Dysgonomonas</taxon>
    </lineage>
</organism>
<dbReference type="AlphaFoldDB" id="A0A4Y8KZ47"/>
<name>A0A4Y8KZ47_9BACT</name>
<comment type="caution">
    <text evidence="2">The sequence shown here is derived from an EMBL/GenBank/DDBJ whole genome shotgun (WGS) entry which is preliminary data.</text>
</comment>
<protein>
    <submittedName>
        <fullName evidence="2">Uncharacterized protein</fullName>
    </submittedName>
</protein>
<dbReference type="OrthoDB" id="1377352at2"/>
<keyword evidence="1" id="KW-0732">Signal</keyword>
<reference evidence="2 3" key="1">
    <citation type="submission" date="2019-03" db="EMBL/GenBank/DDBJ databases">
        <title>San Antonio Military Medical Center submission to MRSN (WRAIR), pending publication.</title>
        <authorList>
            <person name="Blyth D.M."/>
            <person name="Mccarthy S.L."/>
            <person name="Schall S.E."/>
            <person name="Stam J.A."/>
            <person name="Ong A.C."/>
            <person name="Mcgann P.T."/>
        </authorList>
    </citation>
    <scope>NUCLEOTIDE SEQUENCE [LARGE SCALE GENOMIC DNA]</scope>
    <source>
        <strain evidence="2 3">MRSN571793</strain>
    </source>
</reference>
<gene>
    <name evidence="2" type="ORF">E2605_12880</name>
</gene>
<evidence type="ECO:0000313" key="2">
    <source>
        <dbReference type="EMBL" id="TFD95723.1"/>
    </source>
</evidence>
<evidence type="ECO:0000256" key="1">
    <source>
        <dbReference type="SAM" id="SignalP"/>
    </source>
</evidence>
<keyword evidence="3" id="KW-1185">Reference proteome</keyword>
<proteinExistence type="predicted"/>
<dbReference type="RefSeq" id="WP_134436710.1">
    <property type="nucleotide sequence ID" value="NZ_SOML01000007.1"/>
</dbReference>